<dbReference type="Gene3D" id="3.90.1150.200">
    <property type="match status" value="1"/>
</dbReference>
<name>A0A6C7EDN0_ILUCY</name>
<dbReference type="InterPro" id="IPR014922">
    <property type="entry name" value="YdhG-like"/>
</dbReference>
<organism evidence="3 4">
    <name type="scientific">Ilumatobacter coccineus (strain NBRC 103263 / KCTC 29153 / YM16-304)</name>
    <dbReference type="NCBI Taxonomy" id="1313172"/>
    <lineage>
        <taxon>Bacteria</taxon>
        <taxon>Bacillati</taxon>
        <taxon>Actinomycetota</taxon>
        <taxon>Acidimicrobiia</taxon>
        <taxon>Acidimicrobiales</taxon>
        <taxon>Ilumatobacteraceae</taxon>
        <taxon>Ilumatobacter</taxon>
    </lineage>
</organism>
<feature type="region of interest" description="Disordered" evidence="1">
    <location>
        <begin position="1"/>
        <end position="26"/>
    </location>
</feature>
<sequence>MATDHGSTGDVKLLAGGNPQIPKGDGDGPVQAYLAAMPDWKGEIGRHLDDLVNEVAPEARKAVRWNSPFYGVEGNGWFLSLHCFTKYVKVTWLNGAQLDPPPPVTSKDERVRYSNIATLDEIDDDQVRDWIRQAAQAPGDPLF</sequence>
<dbReference type="Pfam" id="PF08818">
    <property type="entry name" value="DUF1801"/>
    <property type="match status" value="1"/>
</dbReference>
<evidence type="ECO:0000313" key="4">
    <source>
        <dbReference type="Proteomes" id="UP000011863"/>
    </source>
</evidence>
<feature type="domain" description="YdhG-like" evidence="2">
    <location>
        <begin position="42"/>
        <end position="134"/>
    </location>
</feature>
<evidence type="ECO:0000259" key="2">
    <source>
        <dbReference type="Pfam" id="PF08818"/>
    </source>
</evidence>
<evidence type="ECO:0000256" key="1">
    <source>
        <dbReference type="SAM" id="MobiDB-lite"/>
    </source>
</evidence>
<dbReference type="Proteomes" id="UP000011863">
    <property type="component" value="Chromosome"/>
</dbReference>
<protein>
    <recommendedName>
        <fullName evidence="2">YdhG-like domain-containing protein</fullName>
    </recommendedName>
</protein>
<dbReference type="SUPFAM" id="SSF159888">
    <property type="entry name" value="YdhG-like"/>
    <property type="match status" value="1"/>
</dbReference>
<evidence type="ECO:0000313" key="3">
    <source>
        <dbReference type="EMBL" id="BAN04480.1"/>
    </source>
</evidence>
<dbReference type="EMBL" id="AP012057">
    <property type="protein sequence ID" value="BAN04480.1"/>
    <property type="molecule type" value="Genomic_DNA"/>
</dbReference>
<proteinExistence type="predicted"/>
<dbReference type="AlphaFoldDB" id="A0A6C7EDN0"/>
<dbReference type="KEGG" id="aym:YM304_41660"/>
<dbReference type="OrthoDB" id="3236524at2"/>
<dbReference type="RefSeq" id="WP_015443727.1">
    <property type="nucleotide sequence ID" value="NC_020520.1"/>
</dbReference>
<keyword evidence="4" id="KW-1185">Reference proteome</keyword>
<reference evidence="3 4" key="1">
    <citation type="journal article" date="2013" name="Int. J. Syst. Evol. Microbiol.">
        <title>Ilumatobacter nonamiense sp. nov. and Ilumatobacter coccineum sp. nov., isolated from seashore sand.</title>
        <authorList>
            <person name="Matsumoto A."/>
            <person name="Kasai H."/>
            <person name="Matsuo Y."/>
            <person name="Shizuri Y."/>
            <person name="Ichikawa N."/>
            <person name="Fujita N."/>
            <person name="Omura S."/>
            <person name="Takahashi Y."/>
        </authorList>
    </citation>
    <scope>NUCLEOTIDE SEQUENCE [LARGE SCALE GENOMIC DNA]</scope>
    <source>
        <strain evidence="4">NBRC 103263 / KCTC 29153 / YM16-304</strain>
    </source>
</reference>
<accession>A0A6C7EDN0</accession>
<gene>
    <name evidence="3" type="ORF">YM304_41660</name>
</gene>